<dbReference type="InterPro" id="IPR003959">
    <property type="entry name" value="ATPase_AAA_core"/>
</dbReference>
<evidence type="ECO:0000256" key="3">
    <source>
        <dbReference type="ARBA" id="ARBA00022840"/>
    </source>
</evidence>
<dbReference type="FunFam" id="1.10.8.60:FF:000160">
    <property type="entry name" value="WGS project CABT00000000 data, contig 2.55"/>
    <property type="match status" value="1"/>
</dbReference>
<feature type="compositionally biased region" description="Polar residues" evidence="4">
    <location>
        <begin position="65"/>
        <end position="74"/>
    </location>
</feature>
<dbReference type="OrthoDB" id="2423195at2759"/>
<comment type="similarity">
    <text evidence="1">Belongs to the CbxX/CfxQ family.</text>
</comment>
<feature type="compositionally biased region" description="Acidic residues" evidence="4">
    <location>
        <begin position="53"/>
        <end position="64"/>
    </location>
</feature>
<protein>
    <submittedName>
        <fullName evidence="6">Protein CfxQ homolog</fullName>
    </submittedName>
</protein>
<feature type="compositionally biased region" description="Basic and acidic residues" evidence="4">
    <location>
        <begin position="12"/>
        <end position="27"/>
    </location>
</feature>
<dbReference type="InterPro" id="IPR050773">
    <property type="entry name" value="CbxX/CfxQ_RuBisCO_ESX"/>
</dbReference>
<dbReference type="SMART" id="SM00382">
    <property type="entry name" value="AAA"/>
    <property type="match status" value="1"/>
</dbReference>
<evidence type="ECO:0000256" key="2">
    <source>
        <dbReference type="ARBA" id="ARBA00022741"/>
    </source>
</evidence>
<comment type="caution">
    <text evidence="6">The sequence shown here is derived from an EMBL/GenBank/DDBJ whole genome shotgun (WGS) entry which is preliminary data.</text>
</comment>
<dbReference type="InterPro" id="IPR027417">
    <property type="entry name" value="P-loop_NTPase"/>
</dbReference>
<gene>
    <name evidence="6" type="ORF">TASIC1_0015004700</name>
</gene>
<dbReference type="FunFam" id="3.40.50.300:FF:000216">
    <property type="entry name" value="Type VII secretion ATPase EccA"/>
    <property type="match status" value="1"/>
</dbReference>
<proteinExistence type="inferred from homology"/>
<evidence type="ECO:0000256" key="1">
    <source>
        <dbReference type="ARBA" id="ARBA00010378"/>
    </source>
</evidence>
<feature type="domain" description="AAA+ ATPase" evidence="5">
    <location>
        <begin position="299"/>
        <end position="438"/>
    </location>
</feature>
<accession>A0A6V8RA25</accession>
<dbReference type="Gene3D" id="1.10.8.60">
    <property type="match status" value="2"/>
</dbReference>
<dbReference type="PANTHER" id="PTHR43392:SF2">
    <property type="entry name" value="AAA-TYPE ATPASE FAMILY PROTEIN _ ANKYRIN REPEAT FAMILY PROTEIN"/>
    <property type="match status" value="1"/>
</dbReference>
<dbReference type="PANTHER" id="PTHR43392">
    <property type="entry name" value="AAA-TYPE ATPASE FAMILY PROTEIN / ANKYRIN REPEAT FAMILY PROTEIN"/>
    <property type="match status" value="1"/>
</dbReference>
<dbReference type="EMBL" id="BLZH01000015">
    <property type="protein sequence ID" value="GFP59878.1"/>
    <property type="molecule type" value="Genomic_DNA"/>
</dbReference>
<feature type="compositionally biased region" description="Basic residues" evidence="4">
    <location>
        <begin position="1"/>
        <end position="11"/>
    </location>
</feature>
<name>A0A6V8RA25_TRIAP</name>
<evidence type="ECO:0000256" key="4">
    <source>
        <dbReference type="SAM" id="MobiDB-lite"/>
    </source>
</evidence>
<keyword evidence="2" id="KW-0547">Nucleotide-binding</keyword>
<dbReference type="Pfam" id="PF00004">
    <property type="entry name" value="AAA"/>
    <property type="match status" value="2"/>
</dbReference>
<dbReference type="GO" id="GO:0016887">
    <property type="term" value="F:ATP hydrolysis activity"/>
    <property type="evidence" value="ECO:0007669"/>
    <property type="project" value="InterPro"/>
</dbReference>
<dbReference type="PRINTS" id="PR00819">
    <property type="entry name" value="CBXCFQXSUPER"/>
</dbReference>
<dbReference type="InterPro" id="IPR003593">
    <property type="entry name" value="AAA+_ATPase"/>
</dbReference>
<dbReference type="Gene3D" id="3.40.50.300">
    <property type="entry name" value="P-loop containing nucleotide triphosphate hydrolases"/>
    <property type="match status" value="3"/>
</dbReference>
<evidence type="ECO:0000313" key="6">
    <source>
        <dbReference type="EMBL" id="GFP59878.1"/>
    </source>
</evidence>
<dbReference type="AlphaFoldDB" id="A0A6V8RA25"/>
<dbReference type="SUPFAM" id="SSF52540">
    <property type="entry name" value="P-loop containing nucleoside triphosphate hydrolases"/>
    <property type="match status" value="3"/>
</dbReference>
<dbReference type="InterPro" id="IPR041627">
    <property type="entry name" value="AAA_lid_6"/>
</dbReference>
<sequence length="828" mass="92632">MMGSVNRRKRETPKDKVLAELNKERTPEQNGGMLFSKETLEQVSLIFRPFHSDDDDDDDDDDGNDPTSFVRTTSSLEPGCLKDGGVLFVDEAYQLTAPHVPNAGRQVLDIILTEIENNVGNLVVIFAGYKEELESFFAHNPGLKSRIPHTLQFADFTDQELLQTLVGRIERKYKGRMRVEDGMHGKYMRVAIRRLARSRGKKGFGNARAVENVLLKIWERQAKRLSKRKNLTDKEVFTFTKEDILGPNPTDVRSTSSAWARLQQLTGLEEVKISINNMFEALEMNYRREMAEQAPLSFSLNRIFVGSPGTGKTTVAKLYGQILVDLGFLSNGEVITKNPADFIGEAVGKSEAQTKSILSATVGKVLIIDEAYMLDPGEASKRNDTYRGAVLDTLVAEVQSVPGEDRCVILLGYEDRLMEMFRNANPGLSGRFAADKPFRFEDFSQAQLWEILHRKLGTRNLKSTAEGSKAAMEVLNRARMRQDFSNGREVDNLVSSAMENNLQRQSKAGASNYGHDMILSQEDFDPNHGRAQQASANCTGKTTVARYMSTLLHDLGVLSTNKIFVECSAADFIGEHVGHTAPKTRSQFMKGLGGVLYIDDAHQLMEGGYATEAINELVRLLQKHSEKIVIILAGPNHEIEALMTKAHGIRGSVFKEIIFEKLTASECLTLLKRLLGENGIGSSIFSDQIVKCFVNQFEILCSMNHWRNANDAGSGLNLSVERANFFFQKMFQMKSAMQMNDPHNIMEAFRQTESAQLSISYHMSENKPQACFNEQATCIQTNKAEEPTTIKEEAYCAYDEQVNKIKSVQQVLQSIGQCEAGFDWAYTS</sequence>
<organism evidence="6 7">
    <name type="scientific">Trichoderma asperellum</name>
    <name type="common">Filamentous fungus</name>
    <dbReference type="NCBI Taxonomy" id="101201"/>
    <lineage>
        <taxon>Eukaryota</taxon>
        <taxon>Fungi</taxon>
        <taxon>Dikarya</taxon>
        <taxon>Ascomycota</taxon>
        <taxon>Pezizomycotina</taxon>
        <taxon>Sordariomycetes</taxon>
        <taxon>Hypocreomycetidae</taxon>
        <taxon>Hypocreales</taxon>
        <taxon>Hypocreaceae</taxon>
        <taxon>Trichoderma</taxon>
    </lineage>
</organism>
<dbReference type="Pfam" id="PF17866">
    <property type="entry name" value="AAA_lid_6"/>
    <property type="match status" value="2"/>
</dbReference>
<dbReference type="InterPro" id="IPR000641">
    <property type="entry name" value="CbxX/CfxQ"/>
</dbReference>
<reference evidence="6 7" key="1">
    <citation type="submission" date="2020-07" db="EMBL/GenBank/DDBJ databases">
        <title>Trichoderma asperellum IC-1 whole genome shotgun sequence.</title>
        <authorList>
            <person name="Kanamasa S."/>
            <person name="Takahashi H."/>
        </authorList>
    </citation>
    <scope>NUCLEOTIDE SEQUENCE [LARGE SCALE GENOMIC DNA]</scope>
    <source>
        <strain evidence="6 7">IC-1</strain>
    </source>
</reference>
<dbReference type="CDD" id="cd00009">
    <property type="entry name" value="AAA"/>
    <property type="match status" value="1"/>
</dbReference>
<dbReference type="Proteomes" id="UP000517252">
    <property type="component" value="Unassembled WGS sequence"/>
</dbReference>
<keyword evidence="3" id="KW-0067">ATP-binding</keyword>
<evidence type="ECO:0000259" key="5">
    <source>
        <dbReference type="SMART" id="SM00382"/>
    </source>
</evidence>
<feature type="region of interest" description="Disordered" evidence="4">
    <location>
        <begin position="50"/>
        <end position="74"/>
    </location>
</feature>
<evidence type="ECO:0000313" key="7">
    <source>
        <dbReference type="Proteomes" id="UP000517252"/>
    </source>
</evidence>
<dbReference type="GO" id="GO:0005524">
    <property type="term" value="F:ATP binding"/>
    <property type="evidence" value="ECO:0007669"/>
    <property type="project" value="UniProtKB-KW"/>
</dbReference>
<feature type="region of interest" description="Disordered" evidence="4">
    <location>
        <begin position="1"/>
        <end position="35"/>
    </location>
</feature>